<dbReference type="Pfam" id="PF07745">
    <property type="entry name" value="Glyco_hydro_53"/>
    <property type="match status" value="1"/>
</dbReference>
<organism evidence="7 8">
    <name type="scientific">Aplosporella prunicola CBS 121167</name>
    <dbReference type="NCBI Taxonomy" id="1176127"/>
    <lineage>
        <taxon>Eukaryota</taxon>
        <taxon>Fungi</taxon>
        <taxon>Dikarya</taxon>
        <taxon>Ascomycota</taxon>
        <taxon>Pezizomycotina</taxon>
        <taxon>Dothideomycetes</taxon>
        <taxon>Dothideomycetes incertae sedis</taxon>
        <taxon>Botryosphaeriales</taxon>
        <taxon>Aplosporellaceae</taxon>
        <taxon>Aplosporella</taxon>
    </lineage>
</organism>
<dbReference type="PANTHER" id="PTHR34983:SF1">
    <property type="entry name" value="ARABINOGALACTAN ENDO-BETA-1,4-GALACTANASE A"/>
    <property type="match status" value="1"/>
</dbReference>
<evidence type="ECO:0000256" key="4">
    <source>
        <dbReference type="ARBA" id="ARBA00022801"/>
    </source>
</evidence>
<proteinExistence type="inferred from homology"/>
<name>A0A6A6BK93_9PEZI</name>
<evidence type="ECO:0000256" key="2">
    <source>
        <dbReference type="ARBA" id="ARBA00010687"/>
    </source>
</evidence>
<comment type="catalytic activity">
    <reaction evidence="1 6">
        <text>The enzyme specifically hydrolyzes (1-&gt;4)-beta-D-galactosidic linkages in type I arabinogalactans.</text>
        <dbReference type="EC" id="3.2.1.89"/>
    </reaction>
</comment>
<dbReference type="RefSeq" id="XP_033399467.1">
    <property type="nucleotide sequence ID" value="XM_033538873.1"/>
</dbReference>
<comment type="similarity">
    <text evidence="2 6">Belongs to the glycosyl hydrolase 53 family.</text>
</comment>
<evidence type="ECO:0000256" key="3">
    <source>
        <dbReference type="ARBA" id="ARBA00012556"/>
    </source>
</evidence>
<dbReference type="AlphaFoldDB" id="A0A6A6BK93"/>
<protein>
    <recommendedName>
        <fullName evidence="3 6">Arabinogalactan endo-beta-1,4-galactanase</fullName>
        <ecNumber evidence="3 6">3.2.1.89</ecNumber>
    </recommendedName>
</protein>
<evidence type="ECO:0000313" key="8">
    <source>
        <dbReference type="Proteomes" id="UP000799438"/>
    </source>
</evidence>
<sequence>MAALSGTAAAWSQGHDLSSVKAMEDEQGAHWINASGQETQIEEILSDGGMDSVRLRLWTGQQYGLDYTLELAKRFSKAGQKIYLDLHFSDTWADAGNQVVPSAWSTSSIDDLAAQTRKYVTETLQSFSDAGVELEILSLGNEVTGGMLYPLGQIENDDFSGFATLWAAARAGVDDAVSNGVTKPKIMIHLDNGWKEETLTWWFDGVFNTGTVTSDMVDTLGLSFYPFYGTGATLDALKSSMNTLATKYSKEIVVAETDWPVACDGVELSEDIPVSAEGQKEWVSSIIENVKALPSNLGGGVFYWEPAFINNTGLGSKCDSAILFDVNWDNWPNTQATALDSVSMFS</sequence>
<keyword evidence="4 6" id="KW-0378">Hydrolase</keyword>
<dbReference type="InterPro" id="IPR017853">
    <property type="entry name" value="GH"/>
</dbReference>
<reference evidence="7" key="1">
    <citation type="journal article" date="2020" name="Stud. Mycol.">
        <title>101 Dothideomycetes genomes: a test case for predicting lifestyles and emergence of pathogens.</title>
        <authorList>
            <person name="Haridas S."/>
            <person name="Albert R."/>
            <person name="Binder M."/>
            <person name="Bloem J."/>
            <person name="Labutti K."/>
            <person name="Salamov A."/>
            <person name="Andreopoulos B."/>
            <person name="Baker S."/>
            <person name="Barry K."/>
            <person name="Bills G."/>
            <person name="Bluhm B."/>
            <person name="Cannon C."/>
            <person name="Castanera R."/>
            <person name="Culley D."/>
            <person name="Daum C."/>
            <person name="Ezra D."/>
            <person name="Gonzalez J."/>
            <person name="Henrissat B."/>
            <person name="Kuo A."/>
            <person name="Liang C."/>
            <person name="Lipzen A."/>
            <person name="Lutzoni F."/>
            <person name="Magnuson J."/>
            <person name="Mondo S."/>
            <person name="Nolan M."/>
            <person name="Ohm R."/>
            <person name="Pangilinan J."/>
            <person name="Park H.-J."/>
            <person name="Ramirez L."/>
            <person name="Alfaro M."/>
            <person name="Sun H."/>
            <person name="Tritt A."/>
            <person name="Yoshinaga Y."/>
            <person name="Zwiers L.-H."/>
            <person name="Turgeon B."/>
            <person name="Goodwin S."/>
            <person name="Spatafora J."/>
            <person name="Crous P."/>
            <person name="Grigoriev I."/>
        </authorList>
    </citation>
    <scope>NUCLEOTIDE SEQUENCE</scope>
    <source>
        <strain evidence="7">CBS 121167</strain>
    </source>
</reference>
<dbReference type="InterPro" id="IPR011683">
    <property type="entry name" value="Glyco_hydro_53"/>
</dbReference>
<dbReference type="EMBL" id="ML995481">
    <property type="protein sequence ID" value="KAF2143755.1"/>
    <property type="molecule type" value="Genomic_DNA"/>
</dbReference>
<dbReference type="OrthoDB" id="110914at2759"/>
<accession>A0A6A6BK93</accession>
<keyword evidence="8" id="KW-1185">Reference proteome</keyword>
<dbReference type="PANTHER" id="PTHR34983">
    <property type="entry name" value="ARABINOGALACTAN ENDO-BETA-1,4-GALACTANASE A"/>
    <property type="match status" value="1"/>
</dbReference>
<dbReference type="GO" id="GO:0015926">
    <property type="term" value="F:glucosidase activity"/>
    <property type="evidence" value="ECO:0007669"/>
    <property type="project" value="InterPro"/>
</dbReference>
<dbReference type="EC" id="3.2.1.89" evidence="3 6"/>
<dbReference type="Gene3D" id="3.20.20.80">
    <property type="entry name" value="Glycosidases"/>
    <property type="match status" value="1"/>
</dbReference>
<dbReference type="GO" id="GO:0045490">
    <property type="term" value="P:pectin catabolic process"/>
    <property type="evidence" value="ECO:0007669"/>
    <property type="project" value="TreeGrafter"/>
</dbReference>
<gene>
    <name evidence="7" type="ORF">K452DRAFT_268124</name>
</gene>
<keyword evidence="5 6" id="KW-0326">Glycosidase</keyword>
<dbReference type="GO" id="GO:0031218">
    <property type="term" value="F:arabinogalactan endo-1,4-beta-galactosidase activity"/>
    <property type="evidence" value="ECO:0007669"/>
    <property type="project" value="UniProtKB-EC"/>
</dbReference>
<evidence type="ECO:0000256" key="5">
    <source>
        <dbReference type="ARBA" id="ARBA00023295"/>
    </source>
</evidence>
<dbReference type="SUPFAM" id="SSF51445">
    <property type="entry name" value="(Trans)glycosidases"/>
    <property type="match status" value="1"/>
</dbReference>
<evidence type="ECO:0000256" key="1">
    <source>
        <dbReference type="ARBA" id="ARBA00001695"/>
    </source>
</evidence>
<dbReference type="GeneID" id="54296369"/>
<evidence type="ECO:0000313" key="7">
    <source>
        <dbReference type="EMBL" id="KAF2143755.1"/>
    </source>
</evidence>
<evidence type="ECO:0000256" key="6">
    <source>
        <dbReference type="RuleBase" id="RU361192"/>
    </source>
</evidence>
<dbReference type="Proteomes" id="UP000799438">
    <property type="component" value="Unassembled WGS sequence"/>
</dbReference>